<dbReference type="Gene3D" id="3.40.50.720">
    <property type="entry name" value="NAD(P)-binding Rossmann-like Domain"/>
    <property type="match status" value="1"/>
</dbReference>
<dbReference type="STRING" id="138074.SYMBAF_50374"/>
<dbReference type="Pfam" id="PF03435">
    <property type="entry name" value="Sacchrp_dh_NADP"/>
    <property type="match status" value="1"/>
</dbReference>
<organism evidence="2 3">
    <name type="scientific">Serratia symbiotica</name>
    <dbReference type="NCBI Taxonomy" id="138074"/>
    <lineage>
        <taxon>Bacteria</taxon>
        <taxon>Pseudomonadati</taxon>
        <taxon>Pseudomonadota</taxon>
        <taxon>Gammaproteobacteria</taxon>
        <taxon>Enterobacterales</taxon>
        <taxon>Yersiniaceae</taxon>
        <taxon>Serratia</taxon>
    </lineage>
</organism>
<dbReference type="InterPro" id="IPR036291">
    <property type="entry name" value="NAD(P)-bd_dom_sf"/>
</dbReference>
<dbReference type="AlphaFoldDB" id="A0A068Z3F4"/>
<gene>
    <name evidence="2" type="ORF">SYMBAF_06130</name>
</gene>
<dbReference type="RefSeq" id="WP_052447823.1">
    <property type="nucleotide sequence ID" value="NZ_CP050855.1"/>
</dbReference>
<evidence type="ECO:0000259" key="1">
    <source>
        <dbReference type="Pfam" id="PF03435"/>
    </source>
</evidence>
<evidence type="ECO:0000313" key="2">
    <source>
        <dbReference type="EMBL" id="QLH62598.1"/>
    </source>
</evidence>
<sequence length="371" mass="39483">MIIAILGASGGVGSCASRWLAQSGHALRLGGRRSTALQPLGLELNAEIQTVDLWQDRQLSAFCRGCTVVVNCAGPSYQVLDRVARAAAAAGAHYVDVSGDGPAWHLLQQKPAGDPYWIAIFSAGMLPGLANLVPVWMSARSGGNLTVYSGGIEPVSGAAAKDLVLSLNEHCSALQGSDYWYGEAGASWQLGRRSRHSLLTQQTDSLAHFPGQVTLLPYLSADAERLALRRHLSSLRWYNVFSGQCLRETLTGLRGKVDGSAESLASAAAAVEKASLIDLAGFTPYYQMVFDLQQEDVPYKRAVITTNSSLALTAATAVSAVNSLLRGDVPAGVHFADRVLSPSITLQDIGHLHPGTRISHYQCEQCEEGVL</sequence>
<dbReference type="EMBL" id="CP050855">
    <property type="protein sequence ID" value="QLH62598.1"/>
    <property type="molecule type" value="Genomic_DNA"/>
</dbReference>
<reference evidence="2 3" key="1">
    <citation type="journal article" date="2014" name="Genome Announc.">
        <title>Whole-Genome Sequence of Serratia symbiotica Strain CWBI-2.3T, a Free-Living Symbiont of the Black Bean Aphid Aphis fabae.</title>
        <authorList>
            <person name="Foray V."/>
            <person name="Grigorescu A.S."/>
            <person name="Sabri A."/>
            <person name="Haubruge E."/>
            <person name="Lognay G."/>
            <person name="Francis F."/>
            <person name="Fauconnier M.L."/>
            <person name="Hance T."/>
            <person name="Thonart P."/>
        </authorList>
    </citation>
    <scope>NUCLEOTIDE SEQUENCE [LARGE SCALE GENOMIC DNA]</scope>
    <source>
        <strain evidence="2">CWBI-2.3</strain>
    </source>
</reference>
<dbReference type="Proteomes" id="UP000042738">
    <property type="component" value="Chromosome"/>
</dbReference>
<evidence type="ECO:0000313" key="3">
    <source>
        <dbReference type="Proteomes" id="UP000042738"/>
    </source>
</evidence>
<dbReference type="InterPro" id="IPR005097">
    <property type="entry name" value="Sacchrp_dh_NADP-bd"/>
</dbReference>
<accession>A0A068Z3F4</accession>
<dbReference type="SUPFAM" id="SSF51735">
    <property type="entry name" value="NAD(P)-binding Rossmann-fold domains"/>
    <property type="match status" value="1"/>
</dbReference>
<feature type="domain" description="Saccharopine dehydrogenase NADP binding" evidence="1">
    <location>
        <begin position="3"/>
        <end position="99"/>
    </location>
</feature>
<dbReference type="GeneID" id="93736093"/>
<name>A0A068Z3F4_9GAMM</name>
<proteinExistence type="predicted"/>
<dbReference type="PANTHER" id="PTHR43781:SF1">
    <property type="entry name" value="SACCHAROPINE DEHYDROGENASE"/>
    <property type="match status" value="1"/>
</dbReference>
<protein>
    <submittedName>
        <fullName evidence="2">NAD(P)H-binding protein</fullName>
    </submittedName>
</protein>
<dbReference type="PANTHER" id="PTHR43781">
    <property type="entry name" value="SACCHAROPINE DEHYDROGENASE"/>
    <property type="match status" value="1"/>
</dbReference>